<dbReference type="GO" id="GO:0008610">
    <property type="term" value="P:lipid biosynthetic process"/>
    <property type="evidence" value="ECO:0007669"/>
    <property type="project" value="TreeGrafter"/>
</dbReference>
<dbReference type="PANTHER" id="PTHR11487:SF0">
    <property type="entry name" value="S-ACYL FATTY ACID SYNTHASE THIOESTERASE, MEDIUM CHAIN"/>
    <property type="match status" value="1"/>
</dbReference>
<dbReference type="Proteomes" id="UP000013827">
    <property type="component" value="Unassembled WGS sequence"/>
</dbReference>
<evidence type="ECO:0000256" key="1">
    <source>
        <dbReference type="ARBA" id="ARBA00007169"/>
    </source>
</evidence>
<reference evidence="3" key="2">
    <citation type="submission" date="2024-10" db="UniProtKB">
        <authorList>
            <consortium name="EnsemblProtists"/>
        </authorList>
    </citation>
    <scope>IDENTIFICATION</scope>
</reference>
<dbReference type="HOGENOM" id="CLU_070456_2_0_1"/>
<dbReference type="AlphaFoldDB" id="A0A0D3JBF8"/>
<evidence type="ECO:0000313" key="3">
    <source>
        <dbReference type="EnsemblProtists" id="EOD20843"/>
    </source>
</evidence>
<proteinExistence type="inferred from homology"/>
<dbReference type="KEGG" id="ehx:EMIHUDRAFT_241727"/>
<reference evidence="4" key="1">
    <citation type="journal article" date="2013" name="Nature">
        <title>Pan genome of the phytoplankton Emiliania underpins its global distribution.</title>
        <authorList>
            <person name="Read B.A."/>
            <person name="Kegel J."/>
            <person name="Klute M.J."/>
            <person name="Kuo A."/>
            <person name="Lefebvre S.C."/>
            <person name="Maumus F."/>
            <person name="Mayer C."/>
            <person name="Miller J."/>
            <person name="Monier A."/>
            <person name="Salamov A."/>
            <person name="Young J."/>
            <person name="Aguilar M."/>
            <person name="Claverie J.M."/>
            <person name="Frickenhaus S."/>
            <person name="Gonzalez K."/>
            <person name="Herman E.K."/>
            <person name="Lin Y.C."/>
            <person name="Napier J."/>
            <person name="Ogata H."/>
            <person name="Sarno A.F."/>
            <person name="Shmutz J."/>
            <person name="Schroeder D."/>
            <person name="de Vargas C."/>
            <person name="Verret F."/>
            <person name="von Dassow P."/>
            <person name="Valentin K."/>
            <person name="Van de Peer Y."/>
            <person name="Wheeler G."/>
            <person name="Dacks J.B."/>
            <person name="Delwiche C.F."/>
            <person name="Dyhrman S.T."/>
            <person name="Glockner G."/>
            <person name="John U."/>
            <person name="Richards T."/>
            <person name="Worden A.Z."/>
            <person name="Zhang X."/>
            <person name="Grigoriev I.V."/>
            <person name="Allen A.E."/>
            <person name="Bidle K."/>
            <person name="Borodovsky M."/>
            <person name="Bowler C."/>
            <person name="Brownlee C."/>
            <person name="Cock J.M."/>
            <person name="Elias M."/>
            <person name="Gladyshev V.N."/>
            <person name="Groth M."/>
            <person name="Guda C."/>
            <person name="Hadaegh A."/>
            <person name="Iglesias-Rodriguez M.D."/>
            <person name="Jenkins J."/>
            <person name="Jones B.M."/>
            <person name="Lawson T."/>
            <person name="Leese F."/>
            <person name="Lindquist E."/>
            <person name="Lobanov A."/>
            <person name="Lomsadze A."/>
            <person name="Malik S.B."/>
            <person name="Marsh M.E."/>
            <person name="Mackinder L."/>
            <person name="Mock T."/>
            <person name="Mueller-Roeber B."/>
            <person name="Pagarete A."/>
            <person name="Parker M."/>
            <person name="Probert I."/>
            <person name="Quesneville H."/>
            <person name="Raines C."/>
            <person name="Rensing S.A."/>
            <person name="Riano-Pachon D.M."/>
            <person name="Richier S."/>
            <person name="Rokitta S."/>
            <person name="Shiraiwa Y."/>
            <person name="Soanes D.M."/>
            <person name="van der Giezen M."/>
            <person name="Wahlund T.M."/>
            <person name="Williams B."/>
            <person name="Wilson W."/>
            <person name="Wolfe G."/>
            <person name="Wurch L.L."/>
        </authorList>
    </citation>
    <scope>NUCLEOTIDE SEQUENCE</scope>
</reference>
<evidence type="ECO:0000313" key="4">
    <source>
        <dbReference type="Proteomes" id="UP000013827"/>
    </source>
</evidence>
<sequence>MADDVEIDFEKMKLWDADQVTYYFENGGAEPPGEWTPPPCVPLTPVRTPEACICIAHGSPSRILVRSLQVDDATFKKWFPKWKPPAATPKFRLVCFHNAGSAESNYTGKGLRMPNDNPFVVACNERGGELLAVELPGRESRRAEPRYRTLSVAAEALFPVLAPKLNESVPYVVVGHSMGTWMLFETLKLLMARGVRLPEQVVVSSFPAPSLPAAKRPWRANKGMDDDAFKEECRTWSVVFSAGMWTKGPNYEALMRDDFTLFDAYEYAPAVAPQLPMPVSAYYARDDKNVKESHVATWKDMTCKDFRLEEVPGNHLFFYQYDVRNKWMDRVVESLPDGFM</sequence>
<keyword evidence="4" id="KW-1185">Reference proteome</keyword>
<dbReference type="SUPFAM" id="SSF53474">
    <property type="entry name" value="alpha/beta-Hydrolases"/>
    <property type="match status" value="1"/>
</dbReference>
<accession>A0A0D3JBF8</accession>
<comment type="similarity">
    <text evidence="1">Belongs to the thioesterase family.</text>
</comment>
<dbReference type="PaxDb" id="2903-EOD20843"/>
<name>A0A0D3JBF8_EMIH1</name>
<protein>
    <recommendedName>
        <fullName evidence="2">Thioesterase domain-containing protein</fullName>
    </recommendedName>
</protein>
<dbReference type="eggNOG" id="ENOG502RZED">
    <property type="taxonomic scope" value="Eukaryota"/>
</dbReference>
<dbReference type="EnsemblProtists" id="EOD20843">
    <property type="protein sequence ID" value="EOD20843"/>
    <property type="gene ID" value="EMIHUDRAFT_241727"/>
</dbReference>
<dbReference type="Gene3D" id="3.40.50.1820">
    <property type="entry name" value="alpha/beta hydrolase"/>
    <property type="match status" value="1"/>
</dbReference>
<dbReference type="RefSeq" id="XP_005773272.1">
    <property type="nucleotide sequence ID" value="XM_005773215.1"/>
</dbReference>
<dbReference type="InterPro" id="IPR012223">
    <property type="entry name" value="TEII"/>
</dbReference>
<dbReference type="PANTHER" id="PTHR11487">
    <property type="entry name" value="THIOESTERASE"/>
    <property type="match status" value="1"/>
</dbReference>
<dbReference type="InterPro" id="IPR001031">
    <property type="entry name" value="Thioesterase"/>
</dbReference>
<organism evidence="3 4">
    <name type="scientific">Emiliania huxleyi (strain CCMP1516)</name>
    <dbReference type="NCBI Taxonomy" id="280463"/>
    <lineage>
        <taxon>Eukaryota</taxon>
        <taxon>Haptista</taxon>
        <taxon>Haptophyta</taxon>
        <taxon>Prymnesiophyceae</taxon>
        <taxon>Isochrysidales</taxon>
        <taxon>Noelaerhabdaceae</taxon>
        <taxon>Emiliania</taxon>
    </lineage>
</organism>
<evidence type="ECO:0000259" key="2">
    <source>
        <dbReference type="Pfam" id="PF00975"/>
    </source>
</evidence>
<dbReference type="GeneID" id="17266393"/>
<feature type="domain" description="Thioesterase" evidence="2">
    <location>
        <begin position="93"/>
        <end position="322"/>
    </location>
</feature>
<dbReference type="Pfam" id="PF00975">
    <property type="entry name" value="Thioesterase"/>
    <property type="match status" value="1"/>
</dbReference>
<dbReference type="InterPro" id="IPR029058">
    <property type="entry name" value="AB_hydrolase_fold"/>
</dbReference>